<dbReference type="EMBL" id="CP100355">
    <property type="protein sequence ID" value="UTF54864.1"/>
    <property type="molecule type" value="Genomic_DNA"/>
</dbReference>
<name>A0A9E7SUK0_9EURY</name>
<dbReference type="KEGG" id="sawl:NGM29_06285"/>
<organism evidence="2 3">
    <name type="scientific">Natronosalvus rutilus</name>
    <dbReference type="NCBI Taxonomy" id="2953753"/>
    <lineage>
        <taxon>Archaea</taxon>
        <taxon>Methanobacteriati</taxon>
        <taxon>Methanobacteriota</taxon>
        <taxon>Stenosarchaea group</taxon>
        <taxon>Halobacteria</taxon>
        <taxon>Halobacteriales</taxon>
        <taxon>Natrialbaceae</taxon>
        <taxon>Natronosalvus</taxon>
    </lineage>
</organism>
<reference evidence="2" key="1">
    <citation type="submission" date="2022-06" db="EMBL/GenBank/DDBJ databases">
        <title>Diverse halophilic archaea isolated from saline environments.</title>
        <authorList>
            <person name="Cui H.-L."/>
        </authorList>
    </citation>
    <scope>NUCLEOTIDE SEQUENCE</scope>
    <source>
        <strain evidence="2">WLHS1</strain>
    </source>
</reference>
<sequence length="241" mass="26210">MNRRELLAASAVSVLLGTGGCIANLDPQDENSTDLDDENASNENAVSGCTSKAEWADDSTNGPFPDPDSIAGRRNCANADRPEPTGDVCETFEVEGEDGETTEFYSAGIESYPEPPSDFDARTLQSYISEYELAYTQNWAVLEHGGEHVVEFSFTSHDTATIDRDDEITAIYIAFGFAFRRESGSGTGGYYDAFGEGAIYGIDETGVVRAEVEYYHNLENIPGDSEELPDPVEDGDLLQCF</sequence>
<feature type="region of interest" description="Disordered" evidence="1">
    <location>
        <begin position="27"/>
        <end position="69"/>
    </location>
</feature>
<gene>
    <name evidence="2" type="ORF">NGM29_06285</name>
</gene>
<accession>A0A9E7SUK0</accession>
<keyword evidence="3" id="KW-1185">Reference proteome</keyword>
<evidence type="ECO:0000313" key="3">
    <source>
        <dbReference type="Proteomes" id="UP001056855"/>
    </source>
</evidence>
<feature type="compositionally biased region" description="Polar residues" evidence="1">
    <location>
        <begin position="41"/>
        <end position="50"/>
    </location>
</feature>
<protein>
    <submittedName>
        <fullName evidence="2">Uncharacterized protein</fullName>
    </submittedName>
</protein>
<feature type="compositionally biased region" description="Acidic residues" evidence="1">
    <location>
        <begin position="27"/>
        <end position="40"/>
    </location>
</feature>
<dbReference type="PROSITE" id="PS51257">
    <property type="entry name" value="PROKAR_LIPOPROTEIN"/>
    <property type="match status" value="1"/>
</dbReference>
<dbReference type="Proteomes" id="UP001056855">
    <property type="component" value="Chromosome"/>
</dbReference>
<dbReference type="RefSeq" id="WP_254159583.1">
    <property type="nucleotide sequence ID" value="NZ_CP100355.1"/>
</dbReference>
<proteinExistence type="predicted"/>
<evidence type="ECO:0000256" key="1">
    <source>
        <dbReference type="SAM" id="MobiDB-lite"/>
    </source>
</evidence>
<dbReference type="GeneID" id="73289637"/>
<evidence type="ECO:0000313" key="2">
    <source>
        <dbReference type="EMBL" id="UTF54864.1"/>
    </source>
</evidence>
<dbReference type="AlphaFoldDB" id="A0A9E7SUK0"/>